<gene>
    <name evidence="1" type="ORF">CFHF_24255</name>
</gene>
<reference evidence="1 2" key="1">
    <citation type="submission" date="2017-12" db="EMBL/GenBank/DDBJ databases">
        <title>The genome sequence of Caulobacter flavus CGMCC1 15093.</title>
        <authorList>
            <person name="Gao J."/>
            <person name="Mao X."/>
            <person name="Sun J."/>
        </authorList>
    </citation>
    <scope>NUCLEOTIDE SEQUENCE [LARGE SCALE GENOMIC DNA]</scope>
    <source>
        <strain evidence="1 2">CGMCC1 15093</strain>
    </source>
</reference>
<evidence type="ECO:0000313" key="2">
    <source>
        <dbReference type="Proteomes" id="UP000234483"/>
    </source>
</evidence>
<protein>
    <submittedName>
        <fullName evidence="1">Uncharacterized protein</fullName>
    </submittedName>
</protein>
<dbReference type="AlphaFoldDB" id="A0A2N5CLS9"/>
<name>A0A2N5CLS9_9CAUL</name>
<accession>A0A2N5CLS9</accession>
<comment type="caution">
    <text evidence="1">The sequence shown here is derived from an EMBL/GenBank/DDBJ whole genome shotgun (WGS) entry which is preliminary data.</text>
</comment>
<dbReference type="Proteomes" id="UP000234483">
    <property type="component" value="Unassembled WGS sequence"/>
</dbReference>
<evidence type="ECO:0000313" key="1">
    <source>
        <dbReference type="EMBL" id="PLR06777.1"/>
    </source>
</evidence>
<proteinExistence type="predicted"/>
<organism evidence="1 2">
    <name type="scientific">Caulobacter flavus</name>
    <dbReference type="NCBI Taxonomy" id="1679497"/>
    <lineage>
        <taxon>Bacteria</taxon>
        <taxon>Pseudomonadati</taxon>
        <taxon>Pseudomonadota</taxon>
        <taxon>Alphaproteobacteria</taxon>
        <taxon>Caulobacterales</taxon>
        <taxon>Caulobacteraceae</taxon>
        <taxon>Caulobacter</taxon>
    </lineage>
</organism>
<dbReference type="EMBL" id="PJRQ01000049">
    <property type="protein sequence ID" value="PLR06777.1"/>
    <property type="molecule type" value="Genomic_DNA"/>
</dbReference>
<sequence>MDAAREVVIDGAAAGLSRLQRKKPSRSSLEIGIFQRMRSQATASSRSALAGRLAVGAGGAWVTFRRLLDPGVEITLERALAPLANAWTCAPAARTEPWSR</sequence>